<dbReference type="Pfam" id="PF07542">
    <property type="entry name" value="ATP12"/>
    <property type="match status" value="1"/>
</dbReference>
<dbReference type="Gene3D" id="3.30.2180.10">
    <property type="entry name" value="ATP12-like"/>
    <property type="match status" value="1"/>
</dbReference>
<keyword evidence="3" id="KW-0809">Transit peptide</keyword>
<organism evidence="6 7">
    <name type="scientific">Stentor coeruleus</name>
    <dbReference type="NCBI Taxonomy" id="5963"/>
    <lineage>
        <taxon>Eukaryota</taxon>
        <taxon>Sar</taxon>
        <taxon>Alveolata</taxon>
        <taxon>Ciliophora</taxon>
        <taxon>Postciliodesmatophora</taxon>
        <taxon>Heterotrichea</taxon>
        <taxon>Heterotrichida</taxon>
        <taxon>Stentoridae</taxon>
        <taxon>Stentor</taxon>
    </lineage>
</organism>
<proteinExistence type="inferred from homology"/>
<dbReference type="PANTHER" id="PTHR21013:SF10">
    <property type="entry name" value="ATP SYNTHASE MITOCHONDRIAL F1 COMPLEX ASSEMBLY FACTOR 2"/>
    <property type="match status" value="1"/>
</dbReference>
<comment type="similarity">
    <text evidence="2">Belongs to the ATP12 family.</text>
</comment>
<dbReference type="InterPro" id="IPR023335">
    <property type="entry name" value="ATP12_ortho_dom_sf"/>
</dbReference>
<reference evidence="6 7" key="1">
    <citation type="submission" date="2016-11" db="EMBL/GenBank/DDBJ databases">
        <title>The macronuclear genome of Stentor coeruleus: a giant cell with tiny introns.</title>
        <authorList>
            <person name="Slabodnick M."/>
            <person name="Ruby J.G."/>
            <person name="Reiff S.B."/>
            <person name="Swart E.C."/>
            <person name="Gosai S."/>
            <person name="Prabakaran S."/>
            <person name="Witkowska E."/>
            <person name="Larue G.E."/>
            <person name="Fisher S."/>
            <person name="Freeman R.M."/>
            <person name="Gunawardena J."/>
            <person name="Chu W."/>
            <person name="Stover N.A."/>
            <person name="Gregory B.D."/>
            <person name="Nowacki M."/>
            <person name="Derisi J."/>
            <person name="Roy S.W."/>
            <person name="Marshall W.F."/>
            <person name="Sood P."/>
        </authorList>
    </citation>
    <scope>NUCLEOTIDE SEQUENCE [LARGE SCALE GENOMIC DNA]</scope>
    <source>
        <strain evidence="6">WM001</strain>
    </source>
</reference>
<evidence type="ECO:0000256" key="3">
    <source>
        <dbReference type="ARBA" id="ARBA00022946"/>
    </source>
</evidence>
<dbReference type="SUPFAM" id="SSF160909">
    <property type="entry name" value="ATP12-like"/>
    <property type="match status" value="1"/>
</dbReference>
<keyword evidence="7" id="KW-1185">Reference proteome</keyword>
<comment type="subcellular location">
    <subcellularLocation>
        <location evidence="1">Mitochondrion</location>
    </subcellularLocation>
</comment>
<dbReference type="AlphaFoldDB" id="A0A1R2C180"/>
<evidence type="ECO:0000313" key="6">
    <source>
        <dbReference type="EMBL" id="OMJ82695.1"/>
    </source>
</evidence>
<comment type="caution">
    <text evidence="6">The sequence shown here is derived from an EMBL/GenBank/DDBJ whole genome shotgun (WGS) entry which is preliminary data.</text>
</comment>
<dbReference type="InterPro" id="IPR011419">
    <property type="entry name" value="ATP12_ATP_synth-F1-assembly"/>
</dbReference>
<dbReference type="Gene3D" id="1.10.3580.10">
    <property type="entry name" value="ATP12 ATPase"/>
    <property type="match status" value="1"/>
</dbReference>
<keyword evidence="4" id="KW-0496">Mitochondrion</keyword>
<sequence length="237" mass="26479">MLRKISSDKSSIKKFYRKASIKSHNQGYQILLDNRILKTPTGTPIILPNHLLALAVASEWDMQNVYIKLFTMPLNQLVTTATDLDKSGIKPILIDRAMSFLQTDSICFRDSEDDIIMKPILDHMKNKFGLELPHCLGIEAPNFPSSIVNEVRNNFEKLDNFHIVALESAASVSKSLSIAESLLSGVIDIPKACYVARIEELKQIETNGLVEGHHDLDQSYTEISLAAARNLVCLKSI</sequence>
<evidence type="ECO:0000313" key="7">
    <source>
        <dbReference type="Proteomes" id="UP000187209"/>
    </source>
</evidence>
<name>A0A1R2C180_9CILI</name>
<evidence type="ECO:0000256" key="4">
    <source>
        <dbReference type="ARBA" id="ARBA00023128"/>
    </source>
</evidence>
<evidence type="ECO:0000256" key="5">
    <source>
        <dbReference type="ARBA" id="ARBA00023186"/>
    </source>
</evidence>
<dbReference type="GO" id="GO:0033615">
    <property type="term" value="P:mitochondrial proton-transporting ATP synthase complex assembly"/>
    <property type="evidence" value="ECO:0007669"/>
    <property type="project" value="TreeGrafter"/>
</dbReference>
<dbReference type="Proteomes" id="UP000187209">
    <property type="component" value="Unassembled WGS sequence"/>
</dbReference>
<evidence type="ECO:0000256" key="2">
    <source>
        <dbReference type="ARBA" id="ARBA00008231"/>
    </source>
</evidence>
<dbReference type="PANTHER" id="PTHR21013">
    <property type="entry name" value="ATP SYNTHASE MITOCHONDRIAL F1 COMPLEX ASSEMBLY FACTOR 2/ATP12 PROTEIN, MITOCHONDRIAL PRECURSOR"/>
    <property type="match status" value="1"/>
</dbReference>
<keyword evidence="5" id="KW-0143">Chaperone</keyword>
<evidence type="ECO:0000256" key="1">
    <source>
        <dbReference type="ARBA" id="ARBA00004173"/>
    </source>
</evidence>
<dbReference type="InterPro" id="IPR042272">
    <property type="entry name" value="ATP12_ATP_synth-F1-assembly_N"/>
</dbReference>
<gene>
    <name evidence="6" type="ORF">SteCoe_16517</name>
</gene>
<dbReference type="OrthoDB" id="5673at2759"/>
<dbReference type="GO" id="GO:0005739">
    <property type="term" value="C:mitochondrion"/>
    <property type="evidence" value="ECO:0007669"/>
    <property type="project" value="UniProtKB-SubCell"/>
</dbReference>
<dbReference type="EMBL" id="MPUH01000330">
    <property type="protein sequence ID" value="OMJ82695.1"/>
    <property type="molecule type" value="Genomic_DNA"/>
</dbReference>
<accession>A0A1R2C180</accession>
<protein>
    <submittedName>
        <fullName evidence="6">Uncharacterized protein</fullName>
    </submittedName>
</protein>